<name>A0AA46S278_9BACT</name>
<organism evidence="1 2">
    <name type="scientific">Aliarcobacter cryaerophilus</name>
    <dbReference type="NCBI Taxonomy" id="28198"/>
    <lineage>
        <taxon>Bacteria</taxon>
        <taxon>Pseudomonadati</taxon>
        <taxon>Campylobacterota</taxon>
        <taxon>Epsilonproteobacteria</taxon>
        <taxon>Campylobacterales</taxon>
        <taxon>Arcobacteraceae</taxon>
        <taxon>Aliarcobacter</taxon>
    </lineage>
</organism>
<dbReference type="AlphaFoldDB" id="A0AA46S278"/>
<sequence length="260" mass="30920">MNFIERIRQEVSLNDGKVLKTTIITDLTKRLEVKFFVNLNTYQINYKDIFIKDIVSLGRNDNWTKDKHTWKELINDWITGYGWKDEVINYFENEIEDKNFPAEGAGRNLRIESFGGLLTCANGNHRLVGAVCWMASKYGDDAILKKVRVASFPLKNIFYKFLDKLVENDLVYLFEIGEFISSKKRYIKIVNIHLNYIKFYEIKNDELVLLGYLKNLYCKYDFINNFLLNRDIKKKNLDSFINLVWQKMNKLYLEIMLRNI</sequence>
<geneLocation type="plasmid" evidence="1 2">
    <name>pCNAC48</name>
</geneLocation>
<dbReference type="EMBL" id="CP099557">
    <property type="protein sequence ID" value="UYF44482.1"/>
    <property type="molecule type" value="Genomic_DNA"/>
</dbReference>
<proteinExistence type="predicted"/>
<gene>
    <name evidence="1" type="ORF">NGX11_11030</name>
</gene>
<evidence type="ECO:0000313" key="1">
    <source>
        <dbReference type="EMBL" id="UYF44482.1"/>
    </source>
</evidence>
<keyword evidence="1" id="KW-0614">Plasmid</keyword>
<dbReference type="Proteomes" id="UP001164100">
    <property type="component" value="Plasmid pCNAC48"/>
</dbReference>
<evidence type="ECO:0000313" key="2">
    <source>
        <dbReference type="Proteomes" id="UP001164100"/>
    </source>
</evidence>
<reference evidence="1" key="1">
    <citation type="journal article" date="2022" name="Front. Microbiol.">
        <title>Species classification and novel plasmid identifications in Arcobacter cryaerophilus and Arcobacter cryaerophilus-like organisms.</title>
        <authorList>
            <person name="Zhou G."/>
            <person name="Wang M."/>
            <person name="Wang H."/>
            <person name="Chen X."/>
            <person name="Gu Y."/>
            <person name="Shao Z."/>
            <person name="Zhang J."/>
            <person name="Zhang M."/>
        </authorList>
    </citation>
    <scope>NUCLEOTIDE SEQUENCE</scope>
    <source>
        <strain evidence="1">ICDCAC48</strain>
    </source>
</reference>
<accession>A0AA46S278</accession>
<protein>
    <submittedName>
        <fullName evidence="1">Uncharacterized protein</fullName>
    </submittedName>
</protein>
<dbReference type="RefSeq" id="WP_263515139.1">
    <property type="nucleotide sequence ID" value="NZ_CP099557.1"/>
</dbReference>